<evidence type="ECO:0000256" key="1">
    <source>
        <dbReference type="ARBA" id="ARBA00022617"/>
    </source>
</evidence>
<sequence length="290" mass="31274">MNRPFRSHAVRVASASAVAAVLGAGAVAALAGYAVFRGGWYDVAATRQHFQFVHTLLERAMQHSVAFHARDVAVPARAPGAVLHGAGLYSQHCQQCHGAPGVAPLPFAQSMQPVPGPLVDAARHWQPRELYWITRHGIKMSGMPAWGVRLSEAELWALVAFLQRMPHLTAADYRATLAAARPPDTVAPTSMPQPDARRGRVALTQYACQSCHLIPGVTGPATYVGPPLYDLGRRSHIAGLLPNTSEHLAHWIRAPQAVHPATTMPTLGVSERDARDMAAYLLTTRQGSHE</sequence>
<dbReference type="PANTHER" id="PTHR35008">
    <property type="entry name" value="BLL4482 PROTEIN-RELATED"/>
    <property type="match status" value="1"/>
</dbReference>
<evidence type="ECO:0000259" key="6">
    <source>
        <dbReference type="PROSITE" id="PS51007"/>
    </source>
</evidence>
<evidence type="ECO:0000256" key="3">
    <source>
        <dbReference type="ARBA" id="ARBA00023004"/>
    </source>
</evidence>
<dbReference type="Gene3D" id="1.10.760.10">
    <property type="entry name" value="Cytochrome c-like domain"/>
    <property type="match status" value="2"/>
</dbReference>
<protein>
    <submittedName>
        <fullName evidence="7">C-type cytochrome</fullName>
    </submittedName>
</protein>
<feature type="domain" description="Cytochrome c" evidence="6">
    <location>
        <begin position="194"/>
        <end position="285"/>
    </location>
</feature>
<dbReference type="InterPro" id="IPR009056">
    <property type="entry name" value="Cyt_c-like_dom"/>
</dbReference>
<keyword evidence="5" id="KW-0732">Signal</keyword>
<dbReference type="PROSITE" id="PS51007">
    <property type="entry name" value="CYTC"/>
    <property type="match status" value="2"/>
</dbReference>
<evidence type="ECO:0000313" key="7">
    <source>
        <dbReference type="EMBL" id="WEF34430.1"/>
    </source>
</evidence>
<keyword evidence="3 4" id="KW-0408">Iron</keyword>
<dbReference type="InterPro" id="IPR051459">
    <property type="entry name" value="Cytochrome_c-type_DH"/>
</dbReference>
<evidence type="ECO:0000313" key="8">
    <source>
        <dbReference type="Proteomes" id="UP001216510"/>
    </source>
</evidence>
<feature type="domain" description="Cytochrome c" evidence="6">
    <location>
        <begin position="80"/>
        <end position="166"/>
    </location>
</feature>
<accession>A0ABY8BEV9</accession>
<organism evidence="7 8">
    <name type="scientific">Pseudoduganella chitinolytica</name>
    <dbReference type="NCBI Taxonomy" id="34070"/>
    <lineage>
        <taxon>Bacteria</taxon>
        <taxon>Pseudomonadati</taxon>
        <taxon>Pseudomonadota</taxon>
        <taxon>Betaproteobacteria</taxon>
        <taxon>Burkholderiales</taxon>
        <taxon>Oxalobacteraceae</taxon>
        <taxon>Telluria group</taxon>
        <taxon>Pseudoduganella</taxon>
    </lineage>
</organism>
<keyword evidence="8" id="KW-1185">Reference proteome</keyword>
<dbReference type="PANTHER" id="PTHR35008:SF4">
    <property type="entry name" value="BLL4482 PROTEIN"/>
    <property type="match status" value="1"/>
</dbReference>
<gene>
    <name evidence="7" type="ORF">PX653_06575</name>
</gene>
<keyword evidence="1 4" id="KW-0349">Heme</keyword>
<dbReference type="Pfam" id="PF00034">
    <property type="entry name" value="Cytochrom_C"/>
    <property type="match status" value="1"/>
</dbReference>
<keyword evidence="2 4" id="KW-0479">Metal-binding</keyword>
<dbReference type="EMBL" id="CP119083">
    <property type="protein sequence ID" value="WEF34430.1"/>
    <property type="molecule type" value="Genomic_DNA"/>
</dbReference>
<evidence type="ECO:0000256" key="2">
    <source>
        <dbReference type="ARBA" id="ARBA00022723"/>
    </source>
</evidence>
<dbReference type="Proteomes" id="UP001216510">
    <property type="component" value="Chromosome"/>
</dbReference>
<dbReference type="Pfam" id="PF13442">
    <property type="entry name" value="Cytochrome_CBB3"/>
    <property type="match status" value="1"/>
</dbReference>
<dbReference type="SUPFAM" id="SSF46626">
    <property type="entry name" value="Cytochrome c"/>
    <property type="match status" value="2"/>
</dbReference>
<feature type="chain" id="PRO_5045623044" evidence="5">
    <location>
        <begin position="20"/>
        <end position="290"/>
    </location>
</feature>
<evidence type="ECO:0000256" key="5">
    <source>
        <dbReference type="SAM" id="SignalP"/>
    </source>
</evidence>
<name>A0ABY8BEV9_9BURK</name>
<feature type="signal peptide" evidence="5">
    <location>
        <begin position="1"/>
        <end position="19"/>
    </location>
</feature>
<reference evidence="7 8" key="1">
    <citation type="submission" date="2023-02" db="EMBL/GenBank/DDBJ databases">
        <title>Gemone sequence of Telluria chitinolytica ACM 3522T.</title>
        <authorList>
            <person name="Frediansyah A."/>
            <person name="Miess H."/>
            <person name="Gross H."/>
        </authorList>
    </citation>
    <scope>NUCLEOTIDE SEQUENCE [LARGE SCALE GENOMIC DNA]</scope>
    <source>
        <strain evidence="7 8">ACM 3522</strain>
    </source>
</reference>
<proteinExistence type="predicted"/>
<evidence type="ECO:0000256" key="4">
    <source>
        <dbReference type="PROSITE-ProRule" id="PRU00433"/>
    </source>
</evidence>
<dbReference type="InterPro" id="IPR036909">
    <property type="entry name" value="Cyt_c-like_dom_sf"/>
</dbReference>
<dbReference type="RefSeq" id="WP_277417108.1">
    <property type="nucleotide sequence ID" value="NZ_CP119083.1"/>
</dbReference>